<dbReference type="InterPro" id="IPR005162">
    <property type="entry name" value="Retrotrans_gag_dom"/>
</dbReference>
<feature type="domain" description="Retrotransposon gag" evidence="1">
    <location>
        <begin position="27"/>
        <end position="84"/>
    </location>
</feature>
<dbReference type="PANTHER" id="PTHR33198">
    <property type="entry name" value="ANK_REP_REGION DOMAIN-CONTAINING PROTEIN-RELATED"/>
    <property type="match status" value="1"/>
</dbReference>
<keyword evidence="3" id="KW-1185">Reference proteome</keyword>
<dbReference type="AlphaFoldDB" id="A0AAW1JXQ5"/>
<name>A0AAW1JXQ5_POPJA</name>
<evidence type="ECO:0000313" key="3">
    <source>
        <dbReference type="Proteomes" id="UP001458880"/>
    </source>
</evidence>
<comment type="caution">
    <text evidence="2">The sequence shown here is derived from an EMBL/GenBank/DDBJ whole genome shotgun (WGS) entry which is preliminary data.</text>
</comment>
<dbReference type="Proteomes" id="UP001458880">
    <property type="component" value="Unassembled WGS sequence"/>
</dbReference>
<proteinExistence type="predicted"/>
<reference evidence="2 3" key="1">
    <citation type="journal article" date="2024" name="BMC Genomics">
        <title>De novo assembly and annotation of Popillia japonica's genome with initial clues to its potential as an invasive pest.</title>
        <authorList>
            <person name="Cucini C."/>
            <person name="Boschi S."/>
            <person name="Funari R."/>
            <person name="Cardaioli E."/>
            <person name="Iannotti N."/>
            <person name="Marturano G."/>
            <person name="Paoli F."/>
            <person name="Bruttini M."/>
            <person name="Carapelli A."/>
            <person name="Frati F."/>
            <person name="Nardi F."/>
        </authorList>
    </citation>
    <scope>NUCLEOTIDE SEQUENCE [LARGE SCALE GENOMIC DNA]</scope>
    <source>
        <strain evidence="2">DMR45628</strain>
    </source>
</reference>
<evidence type="ECO:0000313" key="2">
    <source>
        <dbReference type="EMBL" id="KAK9709384.1"/>
    </source>
</evidence>
<dbReference type="EMBL" id="JASPKY010000310">
    <property type="protein sequence ID" value="KAK9709384.1"/>
    <property type="molecule type" value="Genomic_DNA"/>
</dbReference>
<dbReference type="Pfam" id="PF03732">
    <property type="entry name" value="Retrotrans_gag"/>
    <property type="match status" value="1"/>
</dbReference>
<sequence>MNMKVSLFITLAGPQVYCTLKNLMAPDSPNDKTYDDIIKVLKSHYVPEKSEIGERFTFNKCNQKSSQTVAEYIVELRRLANTCKFGALPLINAIKSQVKQ</sequence>
<evidence type="ECO:0000259" key="1">
    <source>
        <dbReference type="Pfam" id="PF03732"/>
    </source>
</evidence>
<organism evidence="2 3">
    <name type="scientific">Popillia japonica</name>
    <name type="common">Japanese beetle</name>
    <dbReference type="NCBI Taxonomy" id="7064"/>
    <lineage>
        <taxon>Eukaryota</taxon>
        <taxon>Metazoa</taxon>
        <taxon>Ecdysozoa</taxon>
        <taxon>Arthropoda</taxon>
        <taxon>Hexapoda</taxon>
        <taxon>Insecta</taxon>
        <taxon>Pterygota</taxon>
        <taxon>Neoptera</taxon>
        <taxon>Endopterygota</taxon>
        <taxon>Coleoptera</taxon>
        <taxon>Polyphaga</taxon>
        <taxon>Scarabaeiformia</taxon>
        <taxon>Scarabaeidae</taxon>
        <taxon>Rutelinae</taxon>
        <taxon>Popillia</taxon>
    </lineage>
</organism>
<accession>A0AAW1JXQ5</accession>
<protein>
    <submittedName>
        <fullName evidence="2">Retrotransposon gag protein</fullName>
    </submittedName>
</protein>
<dbReference type="PANTHER" id="PTHR33198:SF19">
    <property type="entry name" value="CCHC-TYPE DOMAIN-CONTAINING PROTEIN"/>
    <property type="match status" value="1"/>
</dbReference>
<gene>
    <name evidence="2" type="ORF">QE152_g26648</name>
</gene>